<feature type="compositionally biased region" description="Polar residues" evidence="1">
    <location>
        <begin position="230"/>
        <end position="239"/>
    </location>
</feature>
<dbReference type="OrthoDB" id="3941683at2759"/>
<dbReference type="AlphaFoldDB" id="A0A420HCS1"/>
<feature type="compositionally biased region" description="Low complexity" evidence="1">
    <location>
        <begin position="174"/>
        <end position="183"/>
    </location>
</feature>
<feature type="compositionally biased region" description="Low complexity" evidence="1">
    <location>
        <begin position="66"/>
        <end position="80"/>
    </location>
</feature>
<evidence type="ECO:0000313" key="3">
    <source>
        <dbReference type="EMBL" id="RKF55229.1"/>
    </source>
</evidence>
<feature type="signal peptide" evidence="2">
    <location>
        <begin position="1"/>
        <end position="18"/>
    </location>
</feature>
<keyword evidence="2" id="KW-0732">Signal</keyword>
<feature type="region of interest" description="Disordered" evidence="1">
    <location>
        <begin position="65"/>
        <end position="98"/>
    </location>
</feature>
<comment type="caution">
    <text evidence="3">The sequence shown here is derived from an EMBL/GenBank/DDBJ whole genome shotgun (WGS) entry which is preliminary data.</text>
</comment>
<proteinExistence type="predicted"/>
<evidence type="ECO:0000256" key="1">
    <source>
        <dbReference type="SAM" id="MobiDB-lite"/>
    </source>
</evidence>
<feature type="compositionally biased region" description="Polar residues" evidence="1">
    <location>
        <begin position="195"/>
        <end position="204"/>
    </location>
</feature>
<evidence type="ECO:0008006" key="5">
    <source>
        <dbReference type="Google" id="ProtNLM"/>
    </source>
</evidence>
<protein>
    <recommendedName>
        <fullName evidence="5">CSEP0039 effector protein</fullName>
    </recommendedName>
</protein>
<sequence length="266" mass="27297">MHISSVLLVALISARVNAVPLNINLGAYSPALVVGDGEISFKGKEEVSELMDALEGAAVSGAAKNGASTLDGTTAADTTAPEGLGVPEKAPTSSFPAQGLGKIIAPRSVHLSKRDEEKRDINGFNAALNYASEALGKGPLVELSTGPKGSGVGVRVQPKVADTVKASLAPAGVPARAPAAAGAKNGLGRRDDSQSPKTKTTVTTMFVRGGPRPDSVEGSETKDLEKRSTPNEAGENNLNLKVADGELAELTFVETRSVDETTNNEE</sequence>
<dbReference type="Proteomes" id="UP000285405">
    <property type="component" value="Unassembled WGS sequence"/>
</dbReference>
<organism evidence="3 4">
    <name type="scientific">Golovinomyces cichoracearum</name>
    <dbReference type="NCBI Taxonomy" id="62708"/>
    <lineage>
        <taxon>Eukaryota</taxon>
        <taxon>Fungi</taxon>
        <taxon>Dikarya</taxon>
        <taxon>Ascomycota</taxon>
        <taxon>Pezizomycotina</taxon>
        <taxon>Leotiomycetes</taxon>
        <taxon>Erysiphales</taxon>
        <taxon>Erysiphaceae</taxon>
        <taxon>Golovinomyces</taxon>
    </lineage>
</organism>
<name>A0A420HCS1_9PEZI</name>
<feature type="compositionally biased region" description="Basic and acidic residues" evidence="1">
    <location>
        <begin position="219"/>
        <end position="229"/>
    </location>
</feature>
<gene>
    <name evidence="3" type="ORF">GcC1_205012</name>
</gene>
<feature type="chain" id="PRO_5019312457" description="CSEP0039 effector protein" evidence="2">
    <location>
        <begin position="19"/>
        <end position="266"/>
    </location>
</feature>
<dbReference type="EMBL" id="MCBR01020557">
    <property type="protein sequence ID" value="RKF55229.1"/>
    <property type="molecule type" value="Genomic_DNA"/>
</dbReference>
<accession>A0A420HCS1</accession>
<evidence type="ECO:0000313" key="4">
    <source>
        <dbReference type="Proteomes" id="UP000285405"/>
    </source>
</evidence>
<feature type="region of interest" description="Disordered" evidence="1">
    <location>
        <begin position="174"/>
        <end position="242"/>
    </location>
</feature>
<evidence type="ECO:0000256" key="2">
    <source>
        <dbReference type="SAM" id="SignalP"/>
    </source>
</evidence>
<reference evidence="3 4" key="1">
    <citation type="journal article" date="2018" name="BMC Genomics">
        <title>Comparative genome analyses reveal sequence features reflecting distinct modes of host-adaptation between dicot and monocot powdery mildew.</title>
        <authorList>
            <person name="Wu Y."/>
            <person name="Ma X."/>
            <person name="Pan Z."/>
            <person name="Kale S.D."/>
            <person name="Song Y."/>
            <person name="King H."/>
            <person name="Zhang Q."/>
            <person name="Presley C."/>
            <person name="Deng X."/>
            <person name="Wei C.I."/>
            <person name="Xiao S."/>
        </authorList>
    </citation>
    <scope>NUCLEOTIDE SEQUENCE [LARGE SCALE GENOMIC DNA]</scope>
    <source>
        <strain evidence="3">UCSC1</strain>
    </source>
</reference>